<feature type="compositionally biased region" description="Basic and acidic residues" evidence="1">
    <location>
        <begin position="152"/>
        <end position="173"/>
    </location>
</feature>
<dbReference type="Proteomes" id="UP001138500">
    <property type="component" value="Unassembled WGS sequence"/>
</dbReference>
<dbReference type="EMBL" id="RIBY02000001">
    <property type="protein sequence ID" value="KAH9845905.1"/>
    <property type="molecule type" value="Genomic_DNA"/>
</dbReference>
<protein>
    <submittedName>
        <fullName evidence="2">Uncharacterized protein</fullName>
    </submittedName>
</protein>
<evidence type="ECO:0000313" key="3">
    <source>
        <dbReference type="Proteomes" id="UP001138500"/>
    </source>
</evidence>
<reference evidence="2 3" key="1">
    <citation type="journal article" date="2018" name="IMA Fungus">
        <title>IMA Genome-F 10: Nine draft genome sequences of Claviceps purpurea s.lat., including C. arundinis, C. humidiphila, and C. cf. spartinae, pseudomolecules for the pitch canker pathogen Fusarium circinatum, draft genome of Davidsoniella eucalypti, Grosmannia galeiformis, Quambalaria eucalypti, and Teratosphaeria destructans.</title>
        <authorList>
            <person name="Wingfield B.D."/>
            <person name="Liu M."/>
            <person name="Nguyen H.D."/>
            <person name="Lane F.A."/>
            <person name="Morgan S.W."/>
            <person name="De Vos L."/>
            <person name="Wilken P.M."/>
            <person name="Duong T.A."/>
            <person name="Aylward J."/>
            <person name="Coetzee M.P."/>
            <person name="Dadej K."/>
            <person name="De Beer Z.W."/>
            <person name="Findlay W."/>
            <person name="Havenga M."/>
            <person name="Kolarik M."/>
            <person name="Menzies J.G."/>
            <person name="Naidoo K."/>
            <person name="Pochopski O."/>
            <person name="Shoukouhi P."/>
            <person name="Santana Q.C."/>
            <person name="Seifert K.A."/>
            <person name="Soal N."/>
            <person name="Steenkamp E.T."/>
            <person name="Tatham C.T."/>
            <person name="van der Nest M.A."/>
            <person name="Wingfield M.J."/>
        </authorList>
    </citation>
    <scope>NUCLEOTIDE SEQUENCE [LARGE SCALE GENOMIC DNA]</scope>
    <source>
        <strain evidence="2">CMW44962</strain>
    </source>
</reference>
<keyword evidence="3" id="KW-1185">Reference proteome</keyword>
<feature type="compositionally biased region" description="Basic and acidic residues" evidence="1">
    <location>
        <begin position="45"/>
        <end position="55"/>
    </location>
</feature>
<evidence type="ECO:0000313" key="2">
    <source>
        <dbReference type="EMBL" id="KAH9845905.1"/>
    </source>
</evidence>
<proteinExistence type="predicted"/>
<feature type="region of interest" description="Disordered" evidence="1">
    <location>
        <begin position="1"/>
        <end position="55"/>
    </location>
</feature>
<reference evidence="2 3" key="2">
    <citation type="journal article" date="2021" name="Curr. Genet.">
        <title>Genetic response to nitrogen starvation in the aggressive Eucalyptus foliar pathogen Teratosphaeria destructans.</title>
        <authorList>
            <person name="Havenga M."/>
            <person name="Wingfield B.D."/>
            <person name="Wingfield M.J."/>
            <person name="Dreyer L.L."/>
            <person name="Roets F."/>
            <person name="Aylward J."/>
        </authorList>
    </citation>
    <scope>NUCLEOTIDE SEQUENCE [LARGE SCALE GENOMIC DNA]</scope>
    <source>
        <strain evidence="2">CMW44962</strain>
    </source>
</reference>
<accession>A0A9W7T382</accession>
<gene>
    <name evidence="2" type="ORF">Tdes44962_MAKER00116</name>
</gene>
<name>A0A9W7T382_9PEZI</name>
<organism evidence="2 3">
    <name type="scientific">Teratosphaeria destructans</name>
    <dbReference type="NCBI Taxonomy" id="418781"/>
    <lineage>
        <taxon>Eukaryota</taxon>
        <taxon>Fungi</taxon>
        <taxon>Dikarya</taxon>
        <taxon>Ascomycota</taxon>
        <taxon>Pezizomycotina</taxon>
        <taxon>Dothideomycetes</taxon>
        <taxon>Dothideomycetidae</taxon>
        <taxon>Mycosphaerellales</taxon>
        <taxon>Teratosphaeriaceae</taxon>
        <taxon>Teratosphaeria</taxon>
    </lineage>
</organism>
<sequence>MFSSTQSQYLRAEPQPLRNPENRQRAVSQSRPLASPSKLRRSSAVRHDATRRPTYSEDVNALATSYQAVSPLDRLPKKYALDASDMAEDVGRHSTAPFDPYTGLVFQRLYDVSPRRPQVHPGQRRQSLKAEIVHAIEEDNGVRPRYKVEALRQRHSDGGGVRRSETGRSDSVIRGRRSMV</sequence>
<comment type="caution">
    <text evidence="2">The sequence shown here is derived from an EMBL/GenBank/DDBJ whole genome shotgun (WGS) entry which is preliminary data.</text>
</comment>
<evidence type="ECO:0000256" key="1">
    <source>
        <dbReference type="SAM" id="MobiDB-lite"/>
    </source>
</evidence>
<dbReference type="AlphaFoldDB" id="A0A9W7T382"/>
<feature type="region of interest" description="Disordered" evidence="1">
    <location>
        <begin position="152"/>
        <end position="180"/>
    </location>
</feature>